<keyword evidence="3" id="KW-1185">Reference proteome</keyword>
<keyword evidence="1" id="KW-1133">Transmembrane helix</keyword>
<dbReference type="Proteomes" id="UP000238479">
    <property type="component" value="Chromosome 7"/>
</dbReference>
<dbReference type="AlphaFoldDB" id="A0A2P6PHZ8"/>
<organism evidence="2 3">
    <name type="scientific">Rosa chinensis</name>
    <name type="common">China rose</name>
    <dbReference type="NCBI Taxonomy" id="74649"/>
    <lineage>
        <taxon>Eukaryota</taxon>
        <taxon>Viridiplantae</taxon>
        <taxon>Streptophyta</taxon>
        <taxon>Embryophyta</taxon>
        <taxon>Tracheophyta</taxon>
        <taxon>Spermatophyta</taxon>
        <taxon>Magnoliopsida</taxon>
        <taxon>eudicotyledons</taxon>
        <taxon>Gunneridae</taxon>
        <taxon>Pentapetalae</taxon>
        <taxon>rosids</taxon>
        <taxon>fabids</taxon>
        <taxon>Rosales</taxon>
        <taxon>Rosaceae</taxon>
        <taxon>Rosoideae</taxon>
        <taxon>Rosoideae incertae sedis</taxon>
        <taxon>Rosa</taxon>
    </lineage>
</organism>
<gene>
    <name evidence="2" type="ORF">RchiOBHm_Chr7g0240311</name>
</gene>
<dbReference type="EMBL" id="PDCK01000045">
    <property type="protein sequence ID" value="PRQ21540.1"/>
    <property type="molecule type" value="Genomic_DNA"/>
</dbReference>
<keyword evidence="1" id="KW-0812">Transmembrane</keyword>
<feature type="transmembrane region" description="Helical" evidence="1">
    <location>
        <begin position="72"/>
        <end position="91"/>
    </location>
</feature>
<protein>
    <submittedName>
        <fullName evidence="2">Uncharacterized protein</fullName>
    </submittedName>
</protein>
<sequence length="187" mass="20805">MARIFSLKRRPNPLVIGDDVFGDIENQARARHHHPVKNGAIGDVLERALFEPNPEHVAGDGGMQLRYKGIPWLNSVTVLIPLAVIIGLQFWKKIGAISTLLLLSTALALALRGASQVREGDKPLGSVWHPPRLPPADHLLHVSGTADLYGDVPPLHLHLDWLRGLYRSGFFFGLNFQFFRDVCLIFL</sequence>
<evidence type="ECO:0000313" key="3">
    <source>
        <dbReference type="Proteomes" id="UP000238479"/>
    </source>
</evidence>
<evidence type="ECO:0000313" key="2">
    <source>
        <dbReference type="EMBL" id="PRQ21540.1"/>
    </source>
</evidence>
<comment type="caution">
    <text evidence="2">The sequence shown here is derived from an EMBL/GenBank/DDBJ whole genome shotgun (WGS) entry which is preliminary data.</text>
</comment>
<evidence type="ECO:0000256" key="1">
    <source>
        <dbReference type="SAM" id="Phobius"/>
    </source>
</evidence>
<keyword evidence="1" id="KW-0472">Membrane</keyword>
<dbReference type="Gramene" id="PRQ21540">
    <property type="protein sequence ID" value="PRQ21540"/>
    <property type="gene ID" value="RchiOBHm_Chr7g0240311"/>
</dbReference>
<proteinExistence type="predicted"/>
<accession>A0A2P6PHZ8</accession>
<name>A0A2P6PHZ8_ROSCH</name>
<reference evidence="2 3" key="1">
    <citation type="journal article" date="2018" name="Nat. Genet.">
        <title>The Rosa genome provides new insights in the design of modern roses.</title>
        <authorList>
            <person name="Bendahmane M."/>
        </authorList>
    </citation>
    <scope>NUCLEOTIDE SEQUENCE [LARGE SCALE GENOMIC DNA]</scope>
    <source>
        <strain evidence="3">cv. Old Blush</strain>
    </source>
</reference>